<keyword evidence="3 4" id="KW-0472">Membrane</keyword>
<evidence type="ECO:0000313" key="7">
    <source>
        <dbReference type="Proteomes" id="UP000886874"/>
    </source>
</evidence>
<reference evidence="6" key="2">
    <citation type="journal article" date="2021" name="PeerJ">
        <title>Extensive microbial diversity within the chicken gut microbiome revealed by metagenomics and culture.</title>
        <authorList>
            <person name="Gilroy R."/>
            <person name="Ravi A."/>
            <person name="Getino M."/>
            <person name="Pursley I."/>
            <person name="Horton D.L."/>
            <person name="Alikhan N.F."/>
            <person name="Baker D."/>
            <person name="Gharbi K."/>
            <person name="Hall N."/>
            <person name="Watson M."/>
            <person name="Adriaenssens E.M."/>
            <person name="Foster-Nyarko E."/>
            <person name="Jarju S."/>
            <person name="Secka A."/>
            <person name="Antonio M."/>
            <person name="Oren A."/>
            <person name="Chaudhuri R.R."/>
            <person name="La Ragione R."/>
            <person name="Hildebrand F."/>
            <person name="Pallen M.J."/>
        </authorList>
    </citation>
    <scope>NUCLEOTIDE SEQUENCE</scope>
    <source>
        <strain evidence="6">ChiSjej2B20-13462</strain>
    </source>
</reference>
<dbReference type="Gene3D" id="3.40.710.10">
    <property type="entry name" value="DD-peptidase/beta-lactamase superfamily"/>
    <property type="match status" value="1"/>
</dbReference>
<comment type="caution">
    <text evidence="6">The sequence shown here is derived from an EMBL/GenBank/DDBJ whole genome shotgun (WGS) entry which is preliminary data.</text>
</comment>
<dbReference type="PANTHER" id="PTHR30627:SF1">
    <property type="entry name" value="PEPTIDOGLYCAN D,D-TRANSPEPTIDASE FTSI"/>
    <property type="match status" value="1"/>
</dbReference>
<evidence type="ECO:0000259" key="5">
    <source>
        <dbReference type="PROSITE" id="PS51178"/>
    </source>
</evidence>
<dbReference type="InterPro" id="IPR005311">
    <property type="entry name" value="PBP_dimer"/>
</dbReference>
<reference evidence="6" key="1">
    <citation type="submission" date="2020-10" db="EMBL/GenBank/DDBJ databases">
        <authorList>
            <person name="Gilroy R."/>
        </authorList>
    </citation>
    <scope>NUCLEOTIDE SEQUENCE</scope>
    <source>
        <strain evidence="6">ChiSjej2B20-13462</strain>
    </source>
</reference>
<comment type="similarity">
    <text evidence="2">Belongs to the transpeptidase family.</text>
</comment>
<dbReference type="SUPFAM" id="SSF56601">
    <property type="entry name" value="beta-lactamase/transpeptidase-like"/>
    <property type="match status" value="1"/>
</dbReference>
<dbReference type="Gene3D" id="3.30.10.20">
    <property type="match status" value="2"/>
</dbReference>
<feature type="domain" description="PASTA" evidence="5">
    <location>
        <begin position="732"/>
        <end position="797"/>
    </location>
</feature>
<evidence type="ECO:0000256" key="4">
    <source>
        <dbReference type="SAM" id="Phobius"/>
    </source>
</evidence>
<dbReference type="Gene3D" id="3.90.1310.10">
    <property type="entry name" value="Penicillin-binding protein 2a (Domain 2)"/>
    <property type="match status" value="1"/>
</dbReference>
<dbReference type="EMBL" id="DVFN01000094">
    <property type="protein sequence ID" value="HIQ69981.1"/>
    <property type="molecule type" value="Genomic_DNA"/>
</dbReference>
<accession>A0A9D1CNN3</accession>
<gene>
    <name evidence="6" type="ORF">IAA67_06605</name>
</gene>
<dbReference type="Proteomes" id="UP000886874">
    <property type="component" value="Unassembled WGS sequence"/>
</dbReference>
<dbReference type="InterPro" id="IPR050515">
    <property type="entry name" value="Beta-lactam/transpept"/>
</dbReference>
<comment type="subcellular location">
    <subcellularLocation>
        <location evidence="1">Membrane</location>
    </subcellularLocation>
</comment>
<dbReference type="InterPro" id="IPR012338">
    <property type="entry name" value="Beta-lactam/transpept-like"/>
</dbReference>
<dbReference type="InterPro" id="IPR001460">
    <property type="entry name" value="PCN-bd_Tpept"/>
</dbReference>
<evidence type="ECO:0000256" key="1">
    <source>
        <dbReference type="ARBA" id="ARBA00004370"/>
    </source>
</evidence>
<dbReference type="SUPFAM" id="SSF56519">
    <property type="entry name" value="Penicillin binding protein dimerisation domain"/>
    <property type="match status" value="1"/>
</dbReference>
<dbReference type="GO" id="GO:0071555">
    <property type="term" value="P:cell wall organization"/>
    <property type="evidence" value="ECO:0007669"/>
    <property type="project" value="TreeGrafter"/>
</dbReference>
<proteinExistence type="inferred from homology"/>
<dbReference type="InterPro" id="IPR005543">
    <property type="entry name" value="PASTA_dom"/>
</dbReference>
<dbReference type="InterPro" id="IPR036138">
    <property type="entry name" value="PBP_dimer_sf"/>
</dbReference>
<name>A0A9D1CNN3_9FIRM</name>
<dbReference type="Pfam" id="PF03717">
    <property type="entry name" value="PBP_dimer"/>
    <property type="match status" value="1"/>
</dbReference>
<organism evidence="6 7">
    <name type="scientific">Candidatus Avoscillospira stercorigallinarum</name>
    <dbReference type="NCBI Taxonomy" id="2840708"/>
    <lineage>
        <taxon>Bacteria</taxon>
        <taxon>Bacillati</taxon>
        <taxon>Bacillota</taxon>
        <taxon>Clostridia</taxon>
        <taxon>Eubacteriales</taxon>
        <taxon>Oscillospiraceae</taxon>
        <taxon>Oscillospiraceae incertae sedis</taxon>
        <taxon>Candidatus Avoscillospira</taxon>
    </lineage>
</organism>
<evidence type="ECO:0000313" key="6">
    <source>
        <dbReference type="EMBL" id="HIQ69981.1"/>
    </source>
</evidence>
<evidence type="ECO:0000256" key="2">
    <source>
        <dbReference type="ARBA" id="ARBA00007171"/>
    </source>
</evidence>
<keyword evidence="4" id="KW-0812">Transmembrane</keyword>
<dbReference type="AlphaFoldDB" id="A0A9D1CNN3"/>
<dbReference type="PANTHER" id="PTHR30627">
    <property type="entry name" value="PEPTIDOGLYCAN D,D-TRANSPEPTIDASE"/>
    <property type="match status" value="1"/>
</dbReference>
<protein>
    <submittedName>
        <fullName evidence="6">PASTA domain-containing protein</fullName>
    </submittedName>
</protein>
<dbReference type="CDD" id="cd06576">
    <property type="entry name" value="PASTA_Pbp2x-like_1"/>
    <property type="match status" value="1"/>
</dbReference>
<keyword evidence="4" id="KW-1133">Transmembrane helix</keyword>
<feature type="transmembrane region" description="Helical" evidence="4">
    <location>
        <begin position="33"/>
        <end position="56"/>
    </location>
</feature>
<dbReference type="SUPFAM" id="SSF54184">
    <property type="entry name" value="Penicillin-binding protein 2x (pbp-2x), c-terminal domain"/>
    <property type="match status" value="1"/>
</dbReference>
<dbReference type="SMART" id="SM00740">
    <property type="entry name" value="PASTA"/>
    <property type="match status" value="2"/>
</dbReference>
<dbReference type="GO" id="GO:0008658">
    <property type="term" value="F:penicillin binding"/>
    <property type="evidence" value="ECO:0007669"/>
    <property type="project" value="InterPro"/>
</dbReference>
<dbReference type="Pfam" id="PF03793">
    <property type="entry name" value="PASTA"/>
    <property type="match status" value="2"/>
</dbReference>
<dbReference type="Pfam" id="PF00905">
    <property type="entry name" value="Transpeptidase"/>
    <property type="match status" value="1"/>
</dbReference>
<sequence length="802" mass="87670">MAQRRKLRLIKGRHRQPGDAAERANRLILRRTLVVMLVCGIGLFIPLVATLCQLMIVDHDQYEQWAINNQTRSTVLTSSRGVIYDRNMNILASNATVETIFLDPNALARRIEEEAEKREAGKEYNPAVSVDFIAKGLADLLDVETDFVKEQAADTAYYYKVIKRKVPEETAQEVRDFIAENDLSGIINLELDARRYYPYGSLAAQVLGFVNLEDVGGEGLEAYYEAALTGNAGAIITTKGNRGTEMLYTYEKYYDASDGNSLVLTLDMTVQYYLEKNLEEAIEKYDVLNGAFGMVMDVDTGEILGMATLGSYDPNNWQEIYDEDLREELENQYQAALRAGEGTQAYTDGMAAYNAAVATARLRQWRNRCVADGYEPGSTFKPITLATGLETGAITLNDTYECTGSYKFEGRDQIVNCWKAAGHGTQTTMEALGNSCNIAFSNMGLKIGAQTFYEYFEAFGFREKTGIDLPGEAEGIFFPYEQFTQAGNNANLISSSWGQTFKITPIQLVRATAALVNGGYLLEPHVVKEVLDSDGNVVSRTETKVIRQVISQETSDIMCQMYEYVVSGGTASGASVPGYRVGGKTGTGEKIDVYDENGVQVDDKMVSFIGIAPMEDPKYVVLVVLDTPSEATGLYISGGIMAAPTGGAVFGDILPYLGVEPNYTDEELELVSVEVPNVVGMTEAEAAAALDQERFTYRTVGSGATVQGQIPAAGAMIPGKSEVVLYFGQDAPTDTVEVPDFSGMTLVYAQQYAESKGLYLLVTGTNQDRADVTATYQDVEPGTEVPLGTTITVEFTNHSAQD</sequence>
<evidence type="ECO:0000256" key="3">
    <source>
        <dbReference type="ARBA" id="ARBA00023136"/>
    </source>
</evidence>
<dbReference type="GO" id="GO:0005886">
    <property type="term" value="C:plasma membrane"/>
    <property type="evidence" value="ECO:0007669"/>
    <property type="project" value="TreeGrafter"/>
</dbReference>
<feature type="domain" description="PASTA" evidence="5">
    <location>
        <begin position="669"/>
        <end position="729"/>
    </location>
</feature>
<dbReference type="PROSITE" id="PS51178">
    <property type="entry name" value="PASTA"/>
    <property type="match status" value="2"/>
</dbReference>